<reference evidence="1 2" key="1">
    <citation type="journal article" date="2012" name="J. Bacteriol.">
        <title>Draft Genome Sequence of Cecembia lonarensis Strain LW9T, Isolated from Lonar Lake, a Haloalkaline Lake in India.</title>
        <authorList>
            <person name="Shivaji S."/>
            <person name="Ara S."/>
            <person name="Singh A."/>
            <person name="Pinnaka A.K."/>
        </authorList>
    </citation>
    <scope>NUCLEOTIDE SEQUENCE [LARGE SCALE GENOMIC DNA]</scope>
    <source>
        <strain evidence="1 2">LW9</strain>
    </source>
</reference>
<proteinExistence type="predicted"/>
<comment type="caution">
    <text evidence="1">The sequence shown here is derived from an EMBL/GenBank/DDBJ whole genome shotgun (WGS) entry which is preliminary data.</text>
</comment>
<sequence>MLKILSVYSECYTYQLEGLGKLGHRDLNKYGGEGRNAALPHFFPPPIFQT</sequence>
<gene>
    <name evidence="1" type="ORF">B879_03819</name>
</gene>
<organism evidence="1 2">
    <name type="scientific">Cecembia lonarensis (strain CCUG 58316 / KCTC 22772 / LW9)</name>
    <dbReference type="NCBI Taxonomy" id="1225176"/>
    <lineage>
        <taxon>Bacteria</taxon>
        <taxon>Pseudomonadati</taxon>
        <taxon>Bacteroidota</taxon>
        <taxon>Cytophagia</taxon>
        <taxon>Cytophagales</taxon>
        <taxon>Cyclobacteriaceae</taxon>
        <taxon>Cecembia</taxon>
    </lineage>
</organism>
<dbReference type="EMBL" id="AMGM01000111">
    <property type="protein sequence ID" value="EKB47582.1"/>
    <property type="molecule type" value="Genomic_DNA"/>
</dbReference>
<evidence type="ECO:0000313" key="2">
    <source>
        <dbReference type="Proteomes" id="UP000004478"/>
    </source>
</evidence>
<accession>K1L669</accession>
<dbReference type="Proteomes" id="UP000004478">
    <property type="component" value="Unassembled WGS sequence"/>
</dbReference>
<dbReference type="AlphaFoldDB" id="K1L669"/>
<keyword evidence="2" id="KW-1185">Reference proteome</keyword>
<evidence type="ECO:0000313" key="1">
    <source>
        <dbReference type="EMBL" id="EKB47582.1"/>
    </source>
</evidence>
<protein>
    <submittedName>
        <fullName evidence="1">Uncharacterized protein</fullName>
    </submittedName>
</protein>
<name>K1L669_CECL9</name>